<dbReference type="EMBL" id="AQFT01000133">
    <property type="protein sequence ID" value="EMZ21407.1"/>
    <property type="molecule type" value="Genomic_DNA"/>
</dbReference>
<proteinExistence type="predicted"/>
<dbReference type="InterPro" id="IPR003497">
    <property type="entry name" value="BRO_N_domain"/>
</dbReference>
<dbReference type="Pfam" id="PF03374">
    <property type="entry name" value="ANT"/>
    <property type="match status" value="1"/>
</dbReference>
<dbReference type="InterPro" id="IPR005039">
    <property type="entry name" value="Ant_C"/>
</dbReference>
<dbReference type="GO" id="GO:0003677">
    <property type="term" value="F:DNA binding"/>
    <property type="evidence" value="ECO:0007669"/>
    <property type="project" value="InterPro"/>
</dbReference>
<evidence type="ECO:0000313" key="3">
    <source>
        <dbReference type="EMBL" id="EMZ21407.1"/>
    </source>
</evidence>
<accession>N1ZWL4</accession>
<dbReference type="Proteomes" id="UP000012589">
    <property type="component" value="Unassembled WGS sequence"/>
</dbReference>
<protein>
    <recommendedName>
        <fullName evidence="2">Bro-N domain-containing protein</fullName>
    </recommendedName>
</protein>
<evidence type="ECO:0000256" key="1">
    <source>
        <dbReference type="SAM" id="Coils"/>
    </source>
</evidence>
<feature type="coiled-coil region" evidence="1">
    <location>
        <begin position="138"/>
        <end position="165"/>
    </location>
</feature>
<organism evidence="3 4">
    <name type="scientific">Eubacterium plexicaudatum ASF492</name>
    <dbReference type="NCBI Taxonomy" id="1235802"/>
    <lineage>
        <taxon>Bacteria</taxon>
        <taxon>Bacillati</taxon>
        <taxon>Bacillota</taxon>
        <taxon>Clostridia</taxon>
        <taxon>Eubacteriales</taxon>
        <taxon>Eubacteriaceae</taxon>
        <taxon>Eubacterium</taxon>
    </lineage>
</organism>
<evidence type="ECO:0000313" key="4">
    <source>
        <dbReference type="Proteomes" id="UP000012589"/>
    </source>
</evidence>
<evidence type="ECO:0000259" key="2">
    <source>
        <dbReference type="PROSITE" id="PS51750"/>
    </source>
</evidence>
<dbReference type="eggNOG" id="COG3645">
    <property type="taxonomic scope" value="Bacteria"/>
</dbReference>
<sequence>MIKTENRILKKFEATDVTIEIVDGVPMFELYSTGMALGYVKTAKGKQYPRTERIDKTVKNADISTVVHDGQLFMNENQLYDFMFEAHTEKCKPFRKWVVEEVLPIINKTGGYVETDMEEEFVNNYLPELSEETKVLVIKDLKSSNEKLKAENAELKEFYDTLLSTEGLLPMNIVAKELKIGLKRLYLFLRTNDVMFYKGNVNIPYQRFMEQGLFKVKETPCRDGNYRPATYATRKGLEYIRKMLSKQNKLCVE</sequence>
<keyword evidence="4" id="KW-1185">Reference proteome</keyword>
<dbReference type="AlphaFoldDB" id="N1ZWL4"/>
<dbReference type="SMART" id="SM01040">
    <property type="entry name" value="Bro-N"/>
    <property type="match status" value="1"/>
</dbReference>
<reference evidence="3 4" key="1">
    <citation type="journal article" date="2014" name="Genome Announc.">
        <title>Draft genome sequences of the altered schaedler flora, a defined bacterial community from gnotobiotic mice.</title>
        <authorList>
            <person name="Wannemuehler M.J."/>
            <person name="Overstreet A.M."/>
            <person name="Ward D.V."/>
            <person name="Phillips G.J."/>
        </authorList>
    </citation>
    <scope>NUCLEOTIDE SEQUENCE [LARGE SCALE GENOMIC DNA]</scope>
    <source>
        <strain evidence="3 4">ASF492</strain>
    </source>
</reference>
<dbReference type="OrthoDB" id="9812611at2"/>
<name>N1ZWL4_9FIRM</name>
<dbReference type="PATRIC" id="fig|1235802.3.peg.4837"/>
<dbReference type="Pfam" id="PF02498">
    <property type="entry name" value="Bro-N"/>
    <property type="match status" value="1"/>
</dbReference>
<feature type="domain" description="Bro-N" evidence="2">
    <location>
        <begin position="1"/>
        <end position="110"/>
    </location>
</feature>
<gene>
    <name evidence="3" type="ORF">C823_04551</name>
</gene>
<dbReference type="PROSITE" id="PS51750">
    <property type="entry name" value="BRO_N"/>
    <property type="match status" value="1"/>
</dbReference>
<dbReference type="HOGENOM" id="CLU_046670_0_0_9"/>
<keyword evidence="1" id="KW-0175">Coiled coil</keyword>
<dbReference type="STRING" id="1235802.C823_04551"/>
<comment type="caution">
    <text evidence="3">The sequence shown here is derived from an EMBL/GenBank/DDBJ whole genome shotgun (WGS) entry which is preliminary data.</text>
</comment>